<comment type="subcellular location">
    <subcellularLocation>
        <location evidence="14">Cytoplasm</location>
    </subcellularLocation>
</comment>
<evidence type="ECO:0000256" key="2">
    <source>
        <dbReference type="ARBA" id="ARBA00022490"/>
    </source>
</evidence>
<name>A0ABZ2KQN6_9BACT</name>
<dbReference type="Pfam" id="PF01507">
    <property type="entry name" value="PAPS_reduct"/>
    <property type="match status" value="1"/>
</dbReference>
<evidence type="ECO:0000256" key="1">
    <source>
        <dbReference type="ARBA" id="ARBA00009732"/>
    </source>
</evidence>
<dbReference type="InterPro" id="IPR014729">
    <property type="entry name" value="Rossmann-like_a/b/a_fold"/>
</dbReference>
<evidence type="ECO:0000256" key="6">
    <source>
        <dbReference type="ARBA" id="ARBA00023014"/>
    </source>
</evidence>
<dbReference type="InterPro" id="IPR002500">
    <property type="entry name" value="PAPS_reduct_dom"/>
</dbReference>
<dbReference type="Proteomes" id="UP001374803">
    <property type="component" value="Chromosome"/>
</dbReference>
<feature type="binding site" evidence="14">
    <location>
        <position position="108"/>
    </location>
    <ligand>
        <name>[4Fe-4S] cluster</name>
        <dbReference type="ChEBI" id="CHEBI:49883"/>
    </ligand>
</feature>
<dbReference type="NCBIfam" id="TIGR02055">
    <property type="entry name" value="APS_reductase"/>
    <property type="match status" value="1"/>
</dbReference>
<dbReference type="EC" id="1.8.4.10" evidence="9 14"/>
<feature type="domain" description="Phosphoadenosine phosphosulphate reductase" evidence="15">
    <location>
        <begin position="24"/>
        <end position="197"/>
    </location>
</feature>
<dbReference type="Gene3D" id="3.40.50.620">
    <property type="entry name" value="HUPs"/>
    <property type="match status" value="1"/>
</dbReference>
<gene>
    <name evidence="14" type="primary">cysH</name>
    <name evidence="16" type="ORF">LVJ94_29120</name>
</gene>
<comment type="catalytic activity">
    <reaction evidence="13 14">
        <text>[thioredoxin]-disulfide + sulfite + AMP + 2 H(+) = adenosine 5'-phosphosulfate + [thioredoxin]-dithiol</text>
        <dbReference type="Rhea" id="RHEA:21976"/>
        <dbReference type="Rhea" id="RHEA-COMP:10698"/>
        <dbReference type="Rhea" id="RHEA-COMP:10700"/>
        <dbReference type="ChEBI" id="CHEBI:15378"/>
        <dbReference type="ChEBI" id="CHEBI:17359"/>
        <dbReference type="ChEBI" id="CHEBI:29950"/>
        <dbReference type="ChEBI" id="CHEBI:50058"/>
        <dbReference type="ChEBI" id="CHEBI:58243"/>
        <dbReference type="ChEBI" id="CHEBI:456215"/>
        <dbReference type="EC" id="1.8.4.10"/>
    </reaction>
</comment>
<keyword evidence="5 14" id="KW-0408">Iron</keyword>
<dbReference type="PANTHER" id="PTHR46482:SF9">
    <property type="entry name" value="5'-ADENYLYLSULFATE REDUCTASE 1, CHLOROPLASTIC"/>
    <property type="match status" value="1"/>
</dbReference>
<comment type="cofactor">
    <cofactor evidence="14">
        <name>[4Fe-4S] cluster</name>
        <dbReference type="ChEBI" id="CHEBI:49883"/>
    </cofactor>
    <text evidence="14">Binds 1 [4Fe-4S] cluster per subunit.</text>
</comment>
<evidence type="ECO:0000256" key="13">
    <source>
        <dbReference type="ARBA" id="ARBA00048441"/>
    </source>
</evidence>
<evidence type="ECO:0000256" key="11">
    <source>
        <dbReference type="ARBA" id="ARBA00030894"/>
    </source>
</evidence>
<dbReference type="RefSeq" id="WP_394830575.1">
    <property type="nucleotide sequence ID" value="NZ_CP089929.1"/>
</dbReference>
<comment type="function">
    <text evidence="7 14">Catalyzes the formation of sulfite from adenosine 5'-phosphosulfate (APS) using thioredoxin as an electron donor.</text>
</comment>
<evidence type="ECO:0000256" key="9">
    <source>
        <dbReference type="ARBA" id="ARBA00024386"/>
    </source>
</evidence>
<evidence type="ECO:0000256" key="4">
    <source>
        <dbReference type="ARBA" id="ARBA00023002"/>
    </source>
</evidence>
<evidence type="ECO:0000259" key="15">
    <source>
        <dbReference type="Pfam" id="PF01507"/>
    </source>
</evidence>
<evidence type="ECO:0000256" key="10">
    <source>
        <dbReference type="ARBA" id="ARBA00029514"/>
    </source>
</evidence>
<dbReference type="InterPro" id="IPR004511">
    <property type="entry name" value="PAPS/APS_Rdtase"/>
</dbReference>
<evidence type="ECO:0000256" key="14">
    <source>
        <dbReference type="HAMAP-Rule" id="MF_00063"/>
    </source>
</evidence>
<keyword evidence="2 14" id="KW-0963">Cytoplasm</keyword>
<keyword evidence="4 14" id="KW-0560">Oxidoreductase</keyword>
<feature type="active site" description="Nucleophile; cysteine thiosulfonate intermediate" evidence="14">
    <location>
        <position position="219"/>
    </location>
</feature>
<comment type="pathway">
    <text evidence="8 14">Sulfur metabolism; hydrogen sulfide biosynthesis; sulfite from sulfate.</text>
</comment>
<keyword evidence="17" id="KW-1185">Reference proteome</keyword>
<feature type="binding site" evidence="14">
    <location>
        <position position="109"/>
    </location>
    <ligand>
        <name>[4Fe-4S] cluster</name>
        <dbReference type="ChEBI" id="CHEBI:49883"/>
    </ligand>
</feature>
<evidence type="ECO:0000256" key="5">
    <source>
        <dbReference type="ARBA" id="ARBA00023004"/>
    </source>
</evidence>
<keyword evidence="6 14" id="KW-0411">Iron-sulfur</keyword>
<dbReference type="NCBIfam" id="NF002537">
    <property type="entry name" value="PRK02090.1"/>
    <property type="match status" value="1"/>
</dbReference>
<dbReference type="PANTHER" id="PTHR46482">
    <property type="entry name" value="5'-ADENYLYLSULFATE REDUCTASE 3, CHLOROPLASTIC"/>
    <property type="match status" value="1"/>
</dbReference>
<organism evidence="16 17">
    <name type="scientific">Pendulispora rubella</name>
    <dbReference type="NCBI Taxonomy" id="2741070"/>
    <lineage>
        <taxon>Bacteria</taxon>
        <taxon>Pseudomonadati</taxon>
        <taxon>Myxococcota</taxon>
        <taxon>Myxococcia</taxon>
        <taxon>Myxococcales</taxon>
        <taxon>Sorangiineae</taxon>
        <taxon>Pendulisporaceae</taxon>
        <taxon>Pendulispora</taxon>
    </lineage>
</organism>
<dbReference type="NCBIfam" id="TIGR00434">
    <property type="entry name" value="cysH"/>
    <property type="match status" value="1"/>
</dbReference>
<evidence type="ECO:0000313" key="16">
    <source>
        <dbReference type="EMBL" id="WXB00968.1"/>
    </source>
</evidence>
<evidence type="ECO:0000256" key="12">
    <source>
        <dbReference type="ARBA" id="ARBA00032041"/>
    </source>
</evidence>
<sequence>MSDTKIDTTLALLKRIEADFTPAAFANSLGAEDMVLTDLISKAAPKIELFSLDTGRLPEETHKLMRKLSERYPLRIRVYFPDSRDVEEDLAAHGFNGFYDSVEARKACCHVRKVLPLKRALAGKKAWITGLRRDQAPTRTALAEQQDDVENGLVKFNPLLDWSEADVWNYIRSNNVPYNRLHDRSYPSIGCAPCTRAITEGEDIRAGRWWWERPDQKECGLHRRN</sequence>
<dbReference type="SUPFAM" id="SSF52402">
    <property type="entry name" value="Adenine nucleotide alpha hydrolases-like"/>
    <property type="match status" value="1"/>
</dbReference>
<protein>
    <recommendedName>
        <fullName evidence="10 14">Adenosine 5'-phosphosulfate reductase</fullName>
        <shortName evidence="14">APS reductase</shortName>
        <ecNumber evidence="9 14">1.8.4.10</ecNumber>
    </recommendedName>
    <alternativeName>
        <fullName evidence="12 14">5'-adenylylsulfate reductase</fullName>
    </alternativeName>
    <alternativeName>
        <fullName evidence="11 14">Thioredoxin-dependent 5'-adenylylsulfate reductase</fullName>
    </alternativeName>
</protein>
<evidence type="ECO:0000256" key="7">
    <source>
        <dbReference type="ARBA" id="ARBA00024298"/>
    </source>
</evidence>
<evidence type="ECO:0000313" key="17">
    <source>
        <dbReference type="Proteomes" id="UP001374803"/>
    </source>
</evidence>
<comment type="similarity">
    <text evidence="1 14">Belongs to the PAPS reductase family. CysH subfamily.</text>
</comment>
<evidence type="ECO:0000256" key="3">
    <source>
        <dbReference type="ARBA" id="ARBA00022723"/>
    </source>
</evidence>
<accession>A0ABZ2KQN6</accession>
<dbReference type="GO" id="GO:0004604">
    <property type="term" value="F:phosphoadenylyl-sulfate reductase (thioredoxin) activity"/>
    <property type="evidence" value="ECO:0007669"/>
    <property type="project" value="UniProtKB-EC"/>
</dbReference>
<dbReference type="EMBL" id="CP089983">
    <property type="protein sequence ID" value="WXB00968.1"/>
    <property type="molecule type" value="Genomic_DNA"/>
</dbReference>
<dbReference type="PIRSF" id="PIRSF000857">
    <property type="entry name" value="PAPS_reductase"/>
    <property type="match status" value="1"/>
</dbReference>
<dbReference type="InterPro" id="IPR011798">
    <property type="entry name" value="APS_reductase"/>
</dbReference>
<evidence type="ECO:0000256" key="8">
    <source>
        <dbReference type="ARBA" id="ARBA00024327"/>
    </source>
</evidence>
<reference evidence="16" key="1">
    <citation type="submission" date="2021-12" db="EMBL/GenBank/DDBJ databases">
        <title>Discovery of the Pendulisporaceae a myxobacterial family with distinct sporulation behavior and unique specialized metabolism.</title>
        <authorList>
            <person name="Garcia R."/>
            <person name="Popoff A."/>
            <person name="Bader C.D."/>
            <person name="Loehr J."/>
            <person name="Walesch S."/>
            <person name="Walt C."/>
            <person name="Boldt J."/>
            <person name="Bunk B."/>
            <person name="Haeckl F.J.F.P.J."/>
            <person name="Gunesch A.P."/>
            <person name="Birkelbach J."/>
            <person name="Nuebel U."/>
            <person name="Pietschmann T."/>
            <person name="Bach T."/>
            <person name="Mueller R."/>
        </authorList>
    </citation>
    <scope>NUCLEOTIDE SEQUENCE</scope>
    <source>
        <strain evidence="16">MSr11367</strain>
    </source>
</reference>
<feature type="binding site" evidence="14">
    <location>
        <position position="191"/>
    </location>
    <ligand>
        <name>[4Fe-4S] cluster</name>
        <dbReference type="ChEBI" id="CHEBI:49883"/>
    </ligand>
</feature>
<dbReference type="HAMAP" id="MF_00063">
    <property type="entry name" value="CysH"/>
    <property type="match status" value="1"/>
</dbReference>
<proteinExistence type="inferred from homology"/>
<feature type="binding site" evidence="14">
    <location>
        <position position="194"/>
    </location>
    <ligand>
        <name>[4Fe-4S] cluster</name>
        <dbReference type="ChEBI" id="CHEBI:49883"/>
    </ligand>
</feature>
<keyword evidence="3 14" id="KW-0479">Metal-binding</keyword>
<dbReference type="CDD" id="cd23945">
    <property type="entry name" value="PAPS_reductase"/>
    <property type="match status" value="1"/>
</dbReference>